<comment type="caution">
    <text evidence="1">The sequence shown here is derived from an EMBL/GenBank/DDBJ whole genome shotgun (WGS) entry which is preliminary data.</text>
</comment>
<proteinExistence type="predicted"/>
<name>A0A9N9XVC2_9HYPO</name>
<gene>
    <name evidence="1" type="ORF">CBYS24578_00000936</name>
</gene>
<sequence>MYDDMFLQNDRIPRMASEIQEVSTTSDFRVCHVHSMCCGQVITPVSIITMRFDHSVKDGNVAMIFTKRRLGRQGVGRGERSGNKPIRVPDNVFQPVMVWAYHPTYFCDPEDFFYHPRKSGNS</sequence>
<reference evidence="1" key="1">
    <citation type="submission" date="2021-10" db="EMBL/GenBank/DDBJ databases">
        <authorList>
            <person name="Piombo E."/>
        </authorList>
    </citation>
    <scope>NUCLEOTIDE SEQUENCE</scope>
</reference>
<protein>
    <submittedName>
        <fullName evidence="1">Uncharacterized protein</fullName>
    </submittedName>
</protein>
<accession>A0A9N9XVC2</accession>
<organism evidence="1 2">
    <name type="scientific">Clonostachys byssicola</name>
    <dbReference type="NCBI Taxonomy" id="160290"/>
    <lineage>
        <taxon>Eukaryota</taxon>
        <taxon>Fungi</taxon>
        <taxon>Dikarya</taxon>
        <taxon>Ascomycota</taxon>
        <taxon>Pezizomycotina</taxon>
        <taxon>Sordariomycetes</taxon>
        <taxon>Hypocreomycetidae</taxon>
        <taxon>Hypocreales</taxon>
        <taxon>Bionectriaceae</taxon>
        <taxon>Clonostachys</taxon>
    </lineage>
</organism>
<dbReference type="AlphaFoldDB" id="A0A9N9XVC2"/>
<dbReference type="OrthoDB" id="10421916at2759"/>
<dbReference type="EMBL" id="CABFNO020001240">
    <property type="protein sequence ID" value="CAG9972197.1"/>
    <property type="molecule type" value="Genomic_DNA"/>
</dbReference>
<dbReference type="Proteomes" id="UP000754883">
    <property type="component" value="Unassembled WGS sequence"/>
</dbReference>
<evidence type="ECO:0000313" key="2">
    <source>
        <dbReference type="Proteomes" id="UP000754883"/>
    </source>
</evidence>
<keyword evidence="2" id="KW-1185">Reference proteome</keyword>
<evidence type="ECO:0000313" key="1">
    <source>
        <dbReference type="EMBL" id="CAG9972197.1"/>
    </source>
</evidence>